<evidence type="ECO:0000313" key="2">
    <source>
        <dbReference type="EMBL" id="ANJ20696.1"/>
    </source>
</evidence>
<gene>
    <name evidence="2" type="ORF">DSp06_gp39</name>
</gene>
<name>A0A191VYA8_9CAUD</name>
<accession>A0A191VYA8</accession>
<protein>
    <submittedName>
        <fullName evidence="2">Uncharacterized protein</fullName>
    </submittedName>
</protein>
<keyword evidence="3" id="KW-1185">Reference proteome</keyword>
<evidence type="ECO:0000313" key="3">
    <source>
        <dbReference type="Proteomes" id="UP000259721"/>
    </source>
</evidence>
<dbReference type="EMBL" id="KU885988">
    <property type="protein sequence ID" value="ANJ20696.1"/>
    <property type="molecule type" value="Genomic_DNA"/>
</dbReference>
<proteinExistence type="predicted"/>
<keyword evidence="1" id="KW-0472">Membrane</keyword>
<organism evidence="2 3">
    <name type="scientific">Dinoroseobacter phage DS-1410Ws-06</name>
    <dbReference type="NCBI Taxonomy" id="1815983"/>
    <lineage>
        <taxon>Viruses</taxon>
        <taxon>Duplodnaviria</taxon>
        <taxon>Heunggongvirae</taxon>
        <taxon>Uroviricota</taxon>
        <taxon>Caudoviricetes</taxon>
        <taxon>Schitoviridae</taxon>
        <taxon>Rhodovirinae</taxon>
        <taxon>Sanyabayvirus</taxon>
        <taxon>Sanyabayvirus DS1410Ws06</taxon>
    </lineage>
</organism>
<dbReference type="Proteomes" id="UP000259721">
    <property type="component" value="Segment"/>
</dbReference>
<keyword evidence="1" id="KW-0812">Transmembrane</keyword>
<keyword evidence="1" id="KW-1133">Transmembrane helix</keyword>
<reference evidence="2 3" key="1">
    <citation type="journal article" date="2016" name="Curr. Microbiol.">
        <title>Characterization and Complete Genome Sequences of Three N4-Like Roseobacter Phages Isolated from the South China Sea.</title>
        <authorList>
            <person name="Li B."/>
            <person name="Zhang S."/>
            <person name="Long L."/>
            <person name="Huang S."/>
        </authorList>
    </citation>
    <scope>NUCLEOTIDE SEQUENCE [LARGE SCALE GENOMIC DNA]</scope>
</reference>
<evidence type="ECO:0000256" key="1">
    <source>
        <dbReference type="SAM" id="Phobius"/>
    </source>
</evidence>
<sequence>MDEATGLLTIIAITSTVTFGLVICGLIMQAINYVRISKYEREIKGLINDLRLRK</sequence>
<feature type="transmembrane region" description="Helical" evidence="1">
    <location>
        <begin position="6"/>
        <end position="34"/>
    </location>
</feature>